<dbReference type="InterPro" id="IPR033412">
    <property type="entry name" value="PFOR_II"/>
</dbReference>
<sequence>MATKSLIGTYNKKGQKIVDPDYLFYDAPRERHFMTGSEVVREAIKRANVDVSISYPITPQSEAAAMVGDLWVEGYVGEYFRGENEFAVMSECAGASFGGARVFTTTSGPGTLRAYENFPMWVGSRLPIMLNMMVRGVNSPLSIQPDTLEIGLIIDTGMLIWHAESAQDFFDYLLMGYMVAEEPDVHLPIAICIDGFFVSHTKDDVYIPSVDFTLPPYDPYRNPMPVMDMEVPPVRMMRDPFVMKSNYISYATQASWQQETRAACERSRKHTIRLLGGLIEEENTDAEILIVSSGTAVAQGREAVRLLAAEGIKVGIVKIKTIRPFPYEEVRQATKNAKIIFVPEFNVVGWMAREIKASIPDNHRVVEGPHVAGGMTMPPEVIVEEIKKVLAKKKESIHE</sequence>
<gene>
    <name evidence="4" type="ORF">MNBD_NITROSPIRAE01-1033</name>
</gene>
<protein>
    <submittedName>
        <fullName evidence="4">Pyruvate:ferredoxin oxidoreductase, alpha subunit</fullName>
        <ecNumber evidence="4">1.2.7.1</ecNumber>
    </submittedName>
</protein>
<dbReference type="InterPro" id="IPR029061">
    <property type="entry name" value="THDP-binding"/>
</dbReference>
<dbReference type="SUPFAM" id="SSF52518">
    <property type="entry name" value="Thiamin diphosphate-binding fold (THDP-binding)"/>
    <property type="match status" value="1"/>
</dbReference>
<dbReference type="InterPro" id="IPR050722">
    <property type="entry name" value="Pyruvate:ferred/Flavod_OxRd"/>
</dbReference>
<dbReference type="PANTHER" id="PTHR32154:SF0">
    <property type="entry name" value="PYRUVATE-FLAVODOXIN OXIDOREDUCTASE-RELATED"/>
    <property type="match status" value="1"/>
</dbReference>
<evidence type="ECO:0000259" key="2">
    <source>
        <dbReference type="Pfam" id="PF01855"/>
    </source>
</evidence>
<dbReference type="Pfam" id="PF17147">
    <property type="entry name" value="PFOR_II"/>
    <property type="match status" value="1"/>
</dbReference>
<dbReference type="GO" id="GO:0006979">
    <property type="term" value="P:response to oxidative stress"/>
    <property type="evidence" value="ECO:0007669"/>
    <property type="project" value="TreeGrafter"/>
</dbReference>
<dbReference type="FunFam" id="3.40.50.920:FF:000013">
    <property type="entry name" value="Ferredoxin oxidoreductase alpha subunit"/>
    <property type="match status" value="1"/>
</dbReference>
<dbReference type="Gene3D" id="3.40.50.970">
    <property type="match status" value="1"/>
</dbReference>
<dbReference type="Gene3D" id="3.40.50.920">
    <property type="match status" value="1"/>
</dbReference>
<keyword evidence="4" id="KW-0670">Pyruvate</keyword>
<accession>A0A3B1D518</accession>
<reference evidence="4" key="1">
    <citation type="submission" date="2018-06" db="EMBL/GenBank/DDBJ databases">
        <authorList>
            <person name="Zhirakovskaya E."/>
        </authorList>
    </citation>
    <scope>NUCLEOTIDE SEQUENCE</scope>
</reference>
<dbReference type="InterPro" id="IPR009014">
    <property type="entry name" value="Transketo_C/PFOR_II"/>
</dbReference>
<feature type="domain" description="Pyruvate:ferredoxin oxidoreductase core" evidence="3">
    <location>
        <begin position="286"/>
        <end position="380"/>
    </location>
</feature>
<dbReference type="PANTHER" id="PTHR32154">
    <property type="entry name" value="PYRUVATE-FLAVODOXIN OXIDOREDUCTASE-RELATED"/>
    <property type="match status" value="1"/>
</dbReference>
<evidence type="ECO:0000256" key="1">
    <source>
        <dbReference type="ARBA" id="ARBA00023002"/>
    </source>
</evidence>
<dbReference type="Pfam" id="PF01855">
    <property type="entry name" value="POR_N"/>
    <property type="match status" value="1"/>
</dbReference>
<evidence type="ECO:0000259" key="3">
    <source>
        <dbReference type="Pfam" id="PF17147"/>
    </source>
</evidence>
<dbReference type="SUPFAM" id="SSF52922">
    <property type="entry name" value="TK C-terminal domain-like"/>
    <property type="match status" value="1"/>
</dbReference>
<name>A0A3B1D518_9ZZZZ</name>
<keyword evidence="1 4" id="KW-0560">Oxidoreductase</keyword>
<dbReference type="EMBL" id="UOGF01000071">
    <property type="protein sequence ID" value="VAX31088.1"/>
    <property type="molecule type" value="Genomic_DNA"/>
</dbReference>
<dbReference type="GO" id="GO:0019164">
    <property type="term" value="F:pyruvate synthase activity"/>
    <property type="evidence" value="ECO:0007669"/>
    <property type="project" value="UniProtKB-EC"/>
</dbReference>
<dbReference type="InterPro" id="IPR002880">
    <property type="entry name" value="Pyrv_Fd/Flavodoxin_OxRdtase_N"/>
</dbReference>
<feature type="domain" description="Pyruvate flavodoxin/ferredoxin oxidoreductase pyrimidine binding" evidence="2">
    <location>
        <begin position="43"/>
        <end position="262"/>
    </location>
</feature>
<dbReference type="EC" id="1.2.7.1" evidence="4"/>
<organism evidence="4">
    <name type="scientific">hydrothermal vent metagenome</name>
    <dbReference type="NCBI Taxonomy" id="652676"/>
    <lineage>
        <taxon>unclassified sequences</taxon>
        <taxon>metagenomes</taxon>
        <taxon>ecological metagenomes</taxon>
    </lineage>
</organism>
<evidence type="ECO:0000313" key="4">
    <source>
        <dbReference type="EMBL" id="VAX31088.1"/>
    </source>
</evidence>
<dbReference type="CDD" id="cd07034">
    <property type="entry name" value="TPP_PYR_PFOR_IOR-alpha_like"/>
    <property type="match status" value="1"/>
</dbReference>
<dbReference type="AlphaFoldDB" id="A0A3B1D518"/>
<proteinExistence type="predicted"/>